<feature type="region of interest" description="Disordered" evidence="9">
    <location>
        <begin position="757"/>
        <end position="851"/>
    </location>
</feature>
<dbReference type="Pfam" id="PF16574">
    <property type="entry name" value="CEP209_CC5"/>
    <property type="match status" value="1"/>
</dbReference>
<feature type="coiled-coil region" evidence="8">
    <location>
        <begin position="1017"/>
        <end position="1051"/>
    </location>
</feature>
<comment type="subcellular location">
    <subcellularLocation>
        <location evidence="1">Cytoplasm</location>
        <location evidence="1">Cytoskeleton</location>
        <location evidence="1">Cilium basal body</location>
    </subcellularLocation>
    <subcellularLocation>
        <location evidence="2">Cytoplasm</location>
        <location evidence="2">Cytoskeleton</location>
        <location evidence="2">Microtubule organizing center</location>
        <location evidence="2">Centrosome</location>
    </subcellularLocation>
</comment>
<feature type="coiled-coil region" evidence="8">
    <location>
        <begin position="683"/>
        <end position="710"/>
    </location>
</feature>
<evidence type="ECO:0000256" key="2">
    <source>
        <dbReference type="ARBA" id="ARBA00004300"/>
    </source>
</evidence>
<name>A0A7R9GSU9_TIMCR</name>
<keyword evidence="3" id="KW-0963">Cytoplasm</keyword>
<accession>A0A7R9GSU9</accession>
<dbReference type="InterPro" id="IPR032321">
    <property type="entry name" value="Cep209_CC5"/>
</dbReference>
<dbReference type="GO" id="GO:0034451">
    <property type="term" value="C:centriolar satellite"/>
    <property type="evidence" value="ECO:0007669"/>
    <property type="project" value="TreeGrafter"/>
</dbReference>
<sequence>MDVSIGSSDVRLESQCLERLLEALDSRHISGWYHPAMRLQAQVQTLEGNNTALRDQLRATRLEENKSREQAQKALLKIEHLEQKLASLEESKHASVGVTAYREMGLPPNLSLSSAEVIANLNMHLLRVLNEYHTEEERNRKLESHLEELNEKFNIVRHQTGLLYRHHGEEKITWESKQREFETEKNVLKDNVARLEAKVAELDGHWSTVDSDSDTRMKLLEDSARRVSDMSSSLIIERRKCKALQDQENQLCKENGILKQQLVDMEGEVRATIGNLRRQKEMLTYQVSALQNSLQDSVPLTTLETTNRQYNELTSKYRDLLQNENSLMCEGQMAARLQGEVDILLKDKEELQSALQAAREKLHSLEVIVTSLSQDTISLLSKNLAALELKELNEKQRADHADKMYKILKDQIIQLEERNSELESRNSTLVAENSSLHQVERELRDDLVTFVSREELEDVTQKLKRVEKQGVELRLEKDKMQEMADIAQDQIRTLESWKVSQELQFQFMKEQILNLQAHSDDKATIAKLSHDMMLARLDEAAAKKRSHQLSSEVTRLRALNLRLDSRLEEKDRERSQLWNQFSTRCRTLHQVILGLRRHYSGSVSLSTQERRSISLRRLVEERKEWSEKLRVAEKLAHDATLKTQELEIQTQAVQELRVSLSLTQKHKQLAEWHNKNTELRIKEAKCQRSAEFLELQLVQAEERLRKQEEHICSLEDKQARLEKDWEEAQLLWEQTHIDLCKQLSQYEDQQQHKFPKAILKSPPIQPKSPRAILKSPPTQPKSPNVILKSPPTQPKSPRAILKSPPTQSKSPPASQQRIEKDVEPIKEESPRQGKIPDAQTSVSTETSNEPGVSFTEQLIQAMSLIRSQSQSLLKYEGELAQLRTKLSSSSHEVQESVDQITVKDKLITELRSHLAMVQESAAAMHESTDKLALKVLVVTMTVEGTTVESLQNIVSQKEETIARYQQLLKDARTEHSDAARRFQEEIQSQQMTIINHEQAYSRLKGRIRQPQAYHPAVEQYIKKNQELEDEVSELQTAVSNLGNQLASCKQESERWRNMAEDRLRNMGELRQRWAWEKTPSFGAD</sequence>
<keyword evidence="6" id="KW-0206">Cytoskeleton</keyword>
<evidence type="ECO:0000256" key="6">
    <source>
        <dbReference type="ARBA" id="ARBA00023212"/>
    </source>
</evidence>
<keyword evidence="5 8" id="KW-0175">Coiled coil</keyword>
<reference evidence="11" key="1">
    <citation type="submission" date="2020-11" db="EMBL/GenBank/DDBJ databases">
        <authorList>
            <person name="Tran Van P."/>
        </authorList>
    </citation>
    <scope>NUCLEOTIDE SEQUENCE</scope>
</reference>
<feature type="coiled-coil region" evidence="8">
    <location>
        <begin position="947"/>
        <end position="981"/>
    </location>
</feature>
<dbReference type="InterPro" id="IPR026201">
    <property type="entry name" value="Cep290"/>
</dbReference>
<feature type="coiled-coil region" evidence="8">
    <location>
        <begin position="36"/>
        <end position="91"/>
    </location>
</feature>
<feature type="coiled-coil region" evidence="8">
    <location>
        <begin position="456"/>
        <end position="483"/>
    </location>
</feature>
<dbReference type="GO" id="GO:1905349">
    <property type="term" value="P:ciliary transition zone assembly"/>
    <property type="evidence" value="ECO:0007669"/>
    <property type="project" value="TreeGrafter"/>
</dbReference>
<evidence type="ECO:0000313" key="11">
    <source>
        <dbReference type="EMBL" id="CAD7393736.1"/>
    </source>
</evidence>
<organism evidence="11">
    <name type="scientific">Timema cristinae</name>
    <name type="common">Walking stick</name>
    <dbReference type="NCBI Taxonomy" id="61476"/>
    <lineage>
        <taxon>Eukaryota</taxon>
        <taxon>Metazoa</taxon>
        <taxon>Ecdysozoa</taxon>
        <taxon>Arthropoda</taxon>
        <taxon>Hexapoda</taxon>
        <taxon>Insecta</taxon>
        <taxon>Pterygota</taxon>
        <taxon>Neoptera</taxon>
        <taxon>Polyneoptera</taxon>
        <taxon>Phasmatodea</taxon>
        <taxon>Timematodea</taxon>
        <taxon>Timematoidea</taxon>
        <taxon>Timematidae</taxon>
        <taxon>Timema</taxon>
    </lineage>
</organism>
<evidence type="ECO:0000256" key="8">
    <source>
        <dbReference type="SAM" id="Coils"/>
    </source>
</evidence>
<gene>
    <name evidence="11" type="ORF">TCEB3V08_LOCUS1699</name>
</gene>
<keyword evidence="4" id="KW-0970">Cilium biogenesis/degradation</keyword>
<dbReference type="GO" id="GO:0035869">
    <property type="term" value="C:ciliary transition zone"/>
    <property type="evidence" value="ECO:0007669"/>
    <property type="project" value="TreeGrafter"/>
</dbReference>
<keyword evidence="7" id="KW-0966">Cell projection</keyword>
<feature type="compositionally biased region" description="Polar residues" evidence="9">
    <location>
        <begin position="838"/>
        <end position="851"/>
    </location>
</feature>
<feature type="compositionally biased region" description="Basic and acidic residues" evidence="9">
    <location>
        <begin position="817"/>
        <end position="831"/>
    </location>
</feature>
<feature type="coiled-coil region" evidence="8">
    <location>
        <begin position="132"/>
        <end position="205"/>
    </location>
</feature>
<dbReference type="PANTHER" id="PTHR18879">
    <property type="entry name" value="CENTROSOMAL PROTEIN OF 290 KDA"/>
    <property type="match status" value="1"/>
</dbReference>
<dbReference type="AlphaFoldDB" id="A0A7R9GSU9"/>
<feature type="domain" description="Centrosomal protein of 290kDa coiled-coil region" evidence="10">
    <location>
        <begin position="615"/>
        <end position="739"/>
    </location>
</feature>
<feature type="coiled-coil region" evidence="8">
    <location>
        <begin position="303"/>
        <end position="432"/>
    </location>
</feature>
<dbReference type="GO" id="GO:1905515">
    <property type="term" value="P:non-motile cilium assembly"/>
    <property type="evidence" value="ECO:0007669"/>
    <property type="project" value="TreeGrafter"/>
</dbReference>
<evidence type="ECO:0000256" key="3">
    <source>
        <dbReference type="ARBA" id="ARBA00022490"/>
    </source>
</evidence>
<dbReference type="EMBL" id="OC316785">
    <property type="protein sequence ID" value="CAD7393736.1"/>
    <property type="molecule type" value="Genomic_DNA"/>
</dbReference>
<evidence type="ECO:0000259" key="10">
    <source>
        <dbReference type="Pfam" id="PF16574"/>
    </source>
</evidence>
<dbReference type="GO" id="GO:0097711">
    <property type="term" value="P:ciliary basal body-plasma membrane docking"/>
    <property type="evidence" value="ECO:0007669"/>
    <property type="project" value="TreeGrafter"/>
</dbReference>
<evidence type="ECO:0000256" key="5">
    <source>
        <dbReference type="ARBA" id="ARBA00023054"/>
    </source>
</evidence>
<evidence type="ECO:0000256" key="1">
    <source>
        <dbReference type="ARBA" id="ARBA00004120"/>
    </source>
</evidence>
<dbReference type="PANTHER" id="PTHR18879:SF20">
    <property type="entry name" value="CENTROSOMAL PROTEIN OF 290 KDA"/>
    <property type="match status" value="1"/>
</dbReference>
<protein>
    <recommendedName>
        <fullName evidence="10">Centrosomal protein of 290kDa coiled-coil region domain-containing protein</fullName>
    </recommendedName>
</protein>
<proteinExistence type="predicted"/>
<evidence type="ECO:0000256" key="4">
    <source>
        <dbReference type="ARBA" id="ARBA00022794"/>
    </source>
</evidence>
<feature type="compositionally biased region" description="Polar residues" evidence="9">
    <location>
        <begin position="804"/>
        <end position="816"/>
    </location>
</feature>
<evidence type="ECO:0000256" key="7">
    <source>
        <dbReference type="ARBA" id="ARBA00023273"/>
    </source>
</evidence>
<evidence type="ECO:0000256" key="9">
    <source>
        <dbReference type="SAM" id="MobiDB-lite"/>
    </source>
</evidence>